<keyword evidence="3" id="KW-1185">Reference proteome</keyword>
<gene>
    <name evidence="2" type="ORF">TeGR_g13904</name>
</gene>
<feature type="non-terminal residue" evidence="2">
    <location>
        <position position="177"/>
    </location>
</feature>
<evidence type="ECO:0000313" key="2">
    <source>
        <dbReference type="EMBL" id="GMI24810.1"/>
    </source>
</evidence>
<evidence type="ECO:0000313" key="3">
    <source>
        <dbReference type="Proteomes" id="UP001165060"/>
    </source>
</evidence>
<feature type="compositionally biased region" description="Polar residues" evidence="1">
    <location>
        <begin position="28"/>
        <end position="38"/>
    </location>
</feature>
<protein>
    <submittedName>
        <fullName evidence="2">Uncharacterized protein</fullName>
    </submittedName>
</protein>
<comment type="caution">
    <text evidence="2">The sequence shown here is derived from an EMBL/GenBank/DDBJ whole genome shotgun (WGS) entry which is preliminary data.</text>
</comment>
<sequence>MPGFPNSPARTGAPSHLNLTSHDLLETPATTNTYSSSPYHEHNQHLPQHSSQHPAAPPPTPSTRNDRNDSHPHAASPSPPPTEFDNSTPYKFSAPPPSHLNTIYGRRTLPHTFDINPVPTNANMPMLMLMDNAQNSMIETLQRQLAEERERGAHRLQTETLMHQLISERNSNEARLQ</sequence>
<organism evidence="2 3">
    <name type="scientific">Tetraparma gracilis</name>
    <dbReference type="NCBI Taxonomy" id="2962635"/>
    <lineage>
        <taxon>Eukaryota</taxon>
        <taxon>Sar</taxon>
        <taxon>Stramenopiles</taxon>
        <taxon>Ochrophyta</taxon>
        <taxon>Bolidophyceae</taxon>
        <taxon>Parmales</taxon>
        <taxon>Triparmaceae</taxon>
        <taxon>Tetraparma</taxon>
    </lineage>
</organism>
<accession>A0ABQ6MF18</accession>
<dbReference type="Proteomes" id="UP001165060">
    <property type="component" value="Unassembled WGS sequence"/>
</dbReference>
<reference evidence="2 3" key="1">
    <citation type="journal article" date="2023" name="Commun. Biol.">
        <title>Genome analysis of Parmales, the sister group of diatoms, reveals the evolutionary specialization of diatoms from phago-mixotrophs to photoautotrophs.</title>
        <authorList>
            <person name="Ban H."/>
            <person name="Sato S."/>
            <person name="Yoshikawa S."/>
            <person name="Yamada K."/>
            <person name="Nakamura Y."/>
            <person name="Ichinomiya M."/>
            <person name="Sato N."/>
            <person name="Blanc-Mathieu R."/>
            <person name="Endo H."/>
            <person name="Kuwata A."/>
            <person name="Ogata H."/>
        </authorList>
    </citation>
    <scope>NUCLEOTIDE SEQUENCE [LARGE SCALE GENOMIC DNA]</scope>
</reference>
<feature type="region of interest" description="Disordered" evidence="1">
    <location>
        <begin position="1"/>
        <end position="99"/>
    </location>
</feature>
<name>A0ABQ6MF18_9STRA</name>
<proteinExistence type="predicted"/>
<dbReference type="EMBL" id="BRYB01001399">
    <property type="protein sequence ID" value="GMI24810.1"/>
    <property type="molecule type" value="Genomic_DNA"/>
</dbReference>
<evidence type="ECO:0000256" key="1">
    <source>
        <dbReference type="SAM" id="MobiDB-lite"/>
    </source>
</evidence>